<organism evidence="2 3">
    <name type="scientific">Trichonephila inaurata madagascariensis</name>
    <dbReference type="NCBI Taxonomy" id="2747483"/>
    <lineage>
        <taxon>Eukaryota</taxon>
        <taxon>Metazoa</taxon>
        <taxon>Ecdysozoa</taxon>
        <taxon>Arthropoda</taxon>
        <taxon>Chelicerata</taxon>
        <taxon>Arachnida</taxon>
        <taxon>Araneae</taxon>
        <taxon>Araneomorphae</taxon>
        <taxon>Entelegynae</taxon>
        <taxon>Araneoidea</taxon>
        <taxon>Nephilidae</taxon>
        <taxon>Trichonephila</taxon>
        <taxon>Trichonephila inaurata</taxon>
    </lineage>
</organism>
<protein>
    <submittedName>
        <fullName evidence="2">Uncharacterized protein</fullName>
    </submittedName>
</protein>
<evidence type="ECO:0000313" key="3">
    <source>
        <dbReference type="Proteomes" id="UP000886998"/>
    </source>
</evidence>
<keyword evidence="3" id="KW-1185">Reference proteome</keyword>
<name>A0A8X6XC81_9ARAC</name>
<evidence type="ECO:0000256" key="1">
    <source>
        <dbReference type="SAM" id="MobiDB-lite"/>
    </source>
</evidence>
<reference evidence="2" key="1">
    <citation type="submission" date="2020-08" db="EMBL/GenBank/DDBJ databases">
        <title>Multicomponent nature underlies the extraordinary mechanical properties of spider dragline silk.</title>
        <authorList>
            <person name="Kono N."/>
            <person name="Nakamura H."/>
            <person name="Mori M."/>
            <person name="Yoshida Y."/>
            <person name="Ohtoshi R."/>
            <person name="Malay A.D."/>
            <person name="Moran D.A.P."/>
            <person name="Tomita M."/>
            <person name="Numata K."/>
            <person name="Arakawa K."/>
        </authorList>
    </citation>
    <scope>NUCLEOTIDE SEQUENCE</scope>
</reference>
<sequence>MEKGISVIASSSRRSPSRRSPLRNPHSSSVIIERCPSPDIGSVRWKSKSEESCIIGLIRLSTNFVLQLGCSTNGSPPIVLMHHAVIGSIYTATTPYLVVKCGHH</sequence>
<dbReference type="AlphaFoldDB" id="A0A8X6XC81"/>
<feature type="region of interest" description="Disordered" evidence="1">
    <location>
        <begin position="1"/>
        <end position="33"/>
    </location>
</feature>
<evidence type="ECO:0000313" key="2">
    <source>
        <dbReference type="EMBL" id="GFY50067.1"/>
    </source>
</evidence>
<comment type="caution">
    <text evidence="2">The sequence shown here is derived from an EMBL/GenBank/DDBJ whole genome shotgun (WGS) entry which is preliminary data.</text>
</comment>
<proteinExistence type="predicted"/>
<dbReference type="Proteomes" id="UP000886998">
    <property type="component" value="Unassembled WGS sequence"/>
</dbReference>
<accession>A0A8X6XC81</accession>
<dbReference type="EMBL" id="BMAV01007307">
    <property type="protein sequence ID" value="GFY50067.1"/>
    <property type="molecule type" value="Genomic_DNA"/>
</dbReference>
<gene>
    <name evidence="2" type="ORF">TNIN_171911</name>
</gene>